<dbReference type="STRING" id="37546.A0A1B0G9D7"/>
<dbReference type="CDD" id="cd09823">
    <property type="entry name" value="peroxinectin_like"/>
    <property type="match status" value="1"/>
</dbReference>
<evidence type="ECO:0000256" key="1">
    <source>
        <dbReference type="ARBA" id="ARBA00004123"/>
    </source>
</evidence>
<sequence>MEVVHYLQLKVHCIHFSDYFAGKLSLTSHNLIITKMPSLGGNSIPNLCNRPNSINVGGNRRSLIGASGGFNKSISGVGFGSRFSISGRSNQSILVRSDFNLVESYGLQLPVLVNEALTFGEKSQHVSVNCAENGWAWVVHGRHLLVWQYEGISTPKGSKEASLCTPQKRGGTMIQCRELTLPHCDIGHKASLVSVFLSDQQQMASCVAVSPTGDVRYWPSIAHDGSSVDLTNILDGQEFDHLLSLPQKQMHLSYLLVTTTCNLILLQLQWQKGRHVLQYRSVRQPSGFLSGIGKKFASIIIEIFSQKFVAVACEPTSENEREAIVSVLADRWMQRWRLTYNGVNEQLLFEDGDIVRKIRDEFQKKFWNIRDSVDVYLHLLDMHIHDHKWYVLAGAVNSAHTPQMYYAIAILSTVNDFMGLQTFIPLKFSNFYSESTERECLSPRFIISPTHIYIYNEKIVYPLTLANIQMGENDAEKIEFHLQDDRILYAAVYAHIPLFFSRRHGLVSITPGDFDNSELPNNTWTTPEVFSPVAEANLKEQTGTSSTSMSNIDENNLYMHMLDPDAIYSEFKDDVSQLKAAFIYLAEPQTGGALSDANQLDKMVITIAEDLAEDIPAADPRWEHLWEDVNNSLGSSSSMQILTQLKEKNLALRHFVEFLHGTGLWDKLTAVTYAGGNLFKPTCYVLSDINEKIIAATALRSIQNKYKKIIDETINLLVQEWEESPPGRLTAQDFFYVRICKFQEIFQAFYDLANRHIEAQHQSLSLASFISDIDYIVLYIISEVMKFREQNSTIYSLPPDKKYSYEYLPWTAMSGSTGLRDALSHLIDISVKYGARSTSDPELKQKIYQQILELIDVVLDGRKRYLDSVRDTEKYNVLLQQFESQRRELISLMIDDTQYEFAAKLAEKYLDFQSLVIICDVTDNQERLDGYIKKYEDHDFSQFAINWHLRQNRQGEVFERFKGNQAALSQFMRDHPTLGWIQLVFNGDFERASKILFQLAQSEAEFLQRKKSMLSLAKLAAFAAADSDLSLQLETINAELNIVEYQEQLNADVLEAFGYDIEQQKVLTIEEIINLLVAEENKNANELDFRKALELLNYLDDPFEARHKVWCAAILRNNWTEYDVDNALDYIQTLLFFKLIELCHLIDGDCECFLPLMDEFLNTTDLGDLVTNKSFQKQKKMVDETTPLTSTIPPPPLQSGPVYVFPGVSPRSRRHKMQQFQWCLGITFLMIFIIALVIVFTLTNNYSPNVMLMTTNVTNENVNHSKKVSQNINASKDLETVKRPLPDEPADEWALKRHKLNDSQSKNAVSAGIKALGDRELLEEGLHSMPVHSPAFRHYRSLNSSPEARKLARRGFVENHATSRVAEMFNYTRGSKRENIGAGPKMRLSDPTLNISCNFNAKYRQASGVCNNKEHPRYYGATLVPYRRMVNPDYADGISAPRGDYKNGSALPSARDVSLRIHRGSYDTDSNFTVMLAVFGQFLDHDITATSLSTSQEGESINCCAVHDFKHPECFPVVILPDDPYYSQFNVTCMNFVRSAPAPTGHFGPRQQLNQATSFIDASMVYGNSDLRQQQLRTMMNGTLRMFVTSDGRQLLPISTTFDDGCNRAEMFREGKYCFESGDDRANENLLLTSMHLLWARQHNYLARGLQDENPTWDDETVFQESRRILVAQIAHITYNEFLPVLLGREMAAEKGLLPQRDNLDAPDTYDRSINPTLANDFAAAAFRFAHTLLPGLFNMTRNNSTPEAIELHKMLFNPFSLWQLNGIDNALMGACNTSIQRVDRFFSIEVTEKLFEGFPDERKPICGLDLVSLNIQRGRDHGLPAYPIYRKHCKLPPTDTSPQDIDIYTGALSEPPADGAIFGPLLSCVISDQFIRLKMGDSHWYERKMGPQKFTKDQLHEIYGTKLSQIICRNGDDIKHIRKYVMEHRKDEPNDLIPCSDIPAFNFTPWNVDKQPKQLHTAQFSLKSSNVRAFKNASTNHTIKVEI</sequence>
<keyword evidence="15" id="KW-1185">Reference proteome</keyword>
<name>A0A1B0G9D7_GLOMM</name>
<evidence type="ECO:0000313" key="15">
    <source>
        <dbReference type="Proteomes" id="UP000092444"/>
    </source>
</evidence>
<evidence type="ECO:0000256" key="9">
    <source>
        <dbReference type="ARBA" id="ARBA00023004"/>
    </source>
</evidence>
<keyword evidence="3" id="KW-0813">Transport</keyword>
<dbReference type="FunFam" id="1.20.58.1380:FF:000002">
    <property type="entry name" value="Nup133"/>
    <property type="match status" value="1"/>
</dbReference>
<evidence type="ECO:0000256" key="11">
    <source>
        <dbReference type="PIRSR" id="PIRSR619791-2"/>
    </source>
</evidence>
<keyword evidence="4" id="KW-0964">Secreted</keyword>
<accession>A0A1B0G9D7</accession>
<comment type="subcellular location">
    <subcellularLocation>
        <location evidence="1">Nucleus</location>
    </subcellularLocation>
    <subcellularLocation>
        <location evidence="2">Secreted</location>
    </subcellularLocation>
</comment>
<feature type="domain" description="Nucleoporin Nup133/Nup155-like N-terminal" evidence="13">
    <location>
        <begin position="101"/>
        <end position="467"/>
    </location>
</feature>
<dbReference type="Gene3D" id="1.20.58.1380">
    <property type="match status" value="1"/>
</dbReference>
<evidence type="ECO:0000256" key="8">
    <source>
        <dbReference type="ARBA" id="ARBA00023002"/>
    </source>
</evidence>
<evidence type="ECO:0000313" key="14">
    <source>
        <dbReference type="EnsemblMetazoa" id="GMOY009924-PA"/>
    </source>
</evidence>
<evidence type="ECO:0000256" key="5">
    <source>
        <dbReference type="ARBA" id="ARBA00022559"/>
    </source>
</evidence>
<dbReference type="InterPro" id="IPR037120">
    <property type="entry name" value="Haem_peroxidase_sf_animal"/>
</dbReference>
<dbReference type="GO" id="GO:0020037">
    <property type="term" value="F:heme binding"/>
    <property type="evidence" value="ECO:0007669"/>
    <property type="project" value="InterPro"/>
</dbReference>
<dbReference type="GO" id="GO:0046872">
    <property type="term" value="F:metal ion binding"/>
    <property type="evidence" value="ECO:0007669"/>
    <property type="project" value="UniProtKB-KW"/>
</dbReference>
<dbReference type="Pfam" id="PF08801">
    <property type="entry name" value="Nucleoporin_N"/>
    <property type="match status" value="1"/>
</dbReference>
<evidence type="ECO:0000256" key="4">
    <source>
        <dbReference type="ARBA" id="ARBA00022525"/>
    </source>
</evidence>
<dbReference type="GO" id="GO:0004601">
    <property type="term" value="F:peroxidase activity"/>
    <property type="evidence" value="ECO:0007669"/>
    <property type="project" value="UniProtKB-KW"/>
</dbReference>
<dbReference type="VEuPathDB" id="VectorBase:GMOY009924"/>
<evidence type="ECO:0000256" key="2">
    <source>
        <dbReference type="ARBA" id="ARBA00004613"/>
    </source>
</evidence>
<keyword evidence="12" id="KW-1133">Transmembrane helix</keyword>
<evidence type="ECO:0000256" key="6">
    <source>
        <dbReference type="ARBA" id="ARBA00022617"/>
    </source>
</evidence>
<dbReference type="PRINTS" id="PR00457">
    <property type="entry name" value="ANPEROXIDASE"/>
</dbReference>
<dbReference type="EnsemblMetazoa" id="GMOY009924-RA">
    <property type="protein sequence ID" value="GMOY009924-PA"/>
    <property type="gene ID" value="GMOY009924"/>
</dbReference>
<feature type="transmembrane region" description="Helical" evidence="12">
    <location>
        <begin position="1220"/>
        <end position="1242"/>
    </location>
</feature>
<evidence type="ECO:0000259" key="13">
    <source>
        <dbReference type="Pfam" id="PF08801"/>
    </source>
</evidence>
<keyword evidence="6 11" id="KW-0349">Heme</keyword>
<dbReference type="Pfam" id="PF03098">
    <property type="entry name" value="An_peroxidase"/>
    <property type="match status" value="2"/>
</dbReference>
<dbReference type="PhylomeDB" id="A0A1B0G9D7"/>
<dbReference type="InterPro" id="IPR014908">
    <property type="entry name" value="Nucleoporin_Nup133/Nup155_N"/>
</dbReference>
<dbReference type="GO" id="GO:0005635">
    <property type="term" value="C:nuclear envelope"/>
    <property type="evidence" value="ECO:0007669"/>
    <property type="project" value="UniProtKB-ARBA"/>
</dbReference>
<dbReference type="GO" id="GO:0006979">
    <property type="term" value="P:response to oxidative stress"/>
    <property type="evidence" value="ECO:0007669"/>
    <property type="project" value="InterPro"/>
</dbReference>
<keyword evidence="7" id="KW-0732">Signal</keyword>
<keyword evidence="5" id="KW-0575">Peroxidase</keyword>
<dbReference type="Gene3D" id="1.10.640.10">
    <property type="entry name" value="Haem peroxidase domain superfamily, animal type"/>
    <property type="match status" value="1"/>
</dbReference>
<dbReference type="GO" id="GO:0022412">
    <property type="term" value="P:cellular process involved in reproduction in multicellular organism"/>
    <property type="evidence" value="ECO:0007669"/>
    <property type="project" value="UniProtKB-ARBA"/>
</dbReference>
<evidence type="ECO:0000256" key="3">
    <source>
        <dbReference type="ARBA" id="ARBA00022448"/>
    </source>
</evidence>
<dbReference type="SUPFAM" id="SSF117289">
    <property type="entry name" value="Nucleoporin domain"/>
    <property type="match status" value="1"/>
</dbReference>
<keyword evidence="11" id="KW-0479">Metal-binding</keyword>
<keyword evidence="12" id="KW-0812">Transmembrane</keyword>
<dbReference type="InterPro" id="IPR010255">
    <property type="entry name" value="Haem_peroxidase_sf"/>
</dbReference>
<evidence type="ECO:0000256" key="10">
    <source>
        <dbReference type="ARBA" id="ARBA00023242"/>
    </source>
</evidence>
<keyword evidence="12" id="KW-0472">Membrane</keyword>
<feature type="binding site" description="axial binding residue" evidence="11">
    <location>
        <position position="1731"/>
    </location>
    <ligand>
        <name>heme b</name>
        <dbReference type="ChEBI" id="CHEBI:60344"/>
    </ligand>
    <ligandPart>
        <name>Fe</name>
        <dbReference type="ChEBI" id="CHEBI:18248"/>
    </ligandPart>
</feature>
<proteinExistence type="predicted"/>
<dbReference type="SUPFAM" id="SSF48113">
    <property type="entry name" value="Heme-dependent peroxidases"/>
    <property type="match status" value="1"/>
</dbReference>
<dbReference type="EMBL" id="CCAG010016047">
    <property type="status" value="NOT_ANNOTATED_CDS"/>
    <property type="molecule type" value="Genomic_DNA"/>
</dbReference>
<dbReference type="PROSITE" id="PS50292">
    <property type="entry name" value="PEROXIDASE_3"/>
    <property type="match status" value="1"/>
</dbReference>
<keyword evidence="8" id="KW-0560">Oxidoreductase</keyword>
<dbReference type="InterPro" id="IPR015943">
    <property type="entry name" value="WD40/YVTN_repeat-like_dom_sf"/>
</dbReference>
<keyword evidence="10" id="KW-0539">Nucleus</keyword>
<dbReference type="PANTHER" id="PTHR11475">
    <property type="entry name" value="OXIDASE/PEROXIDASE"/>
    <property type="match status" value="1"/>
</dbReference>
<keyword evidence="9 11" id="KW-0408">Iron</keyword>
<evidence type="ECO:0000256" key="7">
    <source>
        <dbReference type="ARBA" id="ARBA00022729"/>
    </source>
</evidence>
<evidence type="ECO:0000256" key="12">
    <source>
        <dbReference type="SAM" id="Phobius"/>
    </source>
</evidence>
<dbReference type="Proteomes" id="UP000092444">
    <property type="component" value="Unassembled WGS sequence"/>
</dbReference>
<dbReference type="Gene3D" id="1.25.40.700">
    <property type="match status" value="1"/>
</dbReference>
<dbReference type="GO" id="GO:0005576">
    <property type="term" value="C:extracellular region"/>
    <property type="evidence" value="ECO:0007669"/>
    <property type="project" value="UniProtKB-SubCell"/>
</dbReference>
<dbReference type="FunFam" id="1.10.640.10:FF:000003">
    <property type="entry name" value="chorion peroxidase"/>
    <property type="match status" value="1"/>
</dbReference>
<organism evidence="14 15">
    <name type="scientific">Glossina morsitans morsitans</name>
    <name type="common">Savannah tsetse fly</name>
    <dbReference type="NCBI Taxonomy" id="37546"/>
    <lineage>
        <taxon>Eukaryota</taxon>
        <taxon>Metazoa</taxon>
        <taxon>Ecdysozoa</taxon>
        <taxon>Arthropoda</taxon>
        <taxon>Hexapoda</taxon>
        <taxon>Insecta</taxon>
        <taxon>Pterygota</taxon>
        <taxon>Neoptera</taxon>
        <taxon>Endopterygota</taxon>
        <taxon>Diptera</taxon>
        <taxon>Brachycera</taxon>
        <taxon>Muscomorpha</taxon>
        <taxon>Hippoboscoidea</taxon>
        <taxon>Glossinidae</taxon>
        <taxon>Glossina</taxon>
    </lineage>
</organism>
<protein>
    <recommendedName>
        <fullName evidence="13">Nucleoporin Nup133/Nup155-like N-terminal domain-containing protein</fullName>
    </recommendedName>
</protein>
<dbReference type="PANTHER" id="PTHR11475:SF141">
    <property type="entry name" value="CARDINAL"/>
    <property type="match status" value="1"/>
</dbReference>
<reference evidence="14" key="1">
    <citation type="submission" date="2020-05" db="UniProtKB">
        <authorList>
            <consortium name="EnsemblMetazoa"/>
        </authorList>
    </citation>
    <scope>IDENTIFICATION</scope>
    <source>
        <strain evidence="14">Yale</strain>
    </source>
</reference>
<dbReference type="Gene3D" id="2.130.10.10">
    <property type="entry name" value="YVTN repeat-like/Quinoprotein amine dehydrogenase"/>
    <property type="match status" value="1"/>
</dbReference>
<dbReference type="InterPro" id="IPR019791">
    <property type="entry name" value="Haem_peroxidase_animal"/>
</dbReference>